<dbReference type="EMBL" id="FQXV01000002">
    <property type="protein sequence ID" value="SHH79108.1"/>
    <property type="molecule type" value="Genomic_DNA"/>
</dbReference>
<evidence type="ECO:0000256" key="1">
    <source>
        <dbReference type="PROSITE-ProRule" id="PRU00278"/>
    </source>
</evidence>
<dbReference type="Pfam" id="PF13616">
    <property type="entry name" value="Rotamase_3"/>
    <property type="match status" value="1"/>
</dbReference>
<gene>
    <name evidence="4" type="ORF">SAMN02745823_01045</name>
</gene>
<keyword evidence="2" id="KW-0732">Signal</keyword>
<dbReference type="OrthoDB" id="14196at2"/>
<dbReference type="AlphaFoldDB" id="A0A1M5VV85"/>
<organism evidence="4 5">
    <name type="scientific">Sporobacter termitidis DSM 10068</name>
    <dbReference type="NCBI Taxonomy" id="1123282"/>
    <lineage>
        <taxon>Bacteria</taxon>
        <taxon>Bacillati</taxon>
        <taxon>Bacillota</taxon>
        <taxon>Clostridia</taxon>
        <taxon>Eubacteriales</taxon>
        <taxon>Oscillospiraceae</taxon>
        <taxon>Sporobacter</taxon>
    </lineage>
</organism>
<dbReference type="InterPro" id="IPR046357">
    <property type="entry name" value="PPIase_dom_sf"/>
</dbReference>
<feature type="chain" id="PRO_5012816163" evidence="2">
    <location>
        <begin position="27"/>
        <end position="387"/>
    </location>
</feature>
<feature type="signal peptide" evidence="2">
    <location>
        <begin position="1"/>
        <end position="26"/>
    </location>
</feature>
<name>A0A1M5VV85_9FIRM</name>
<dbReference type="PROSITE" id="PS51257">
    <property type="entry name" value="PROKAR_LIPOPROTEIN"/>
    <property type="match status" value="1"/>
</dbReference>
<keyword evidence="1" id="KW-0413">Isomerase</keyword>
<reference evidence="4 5" key="1">
    <citation type="submission" date="2016-11" db="EMBL/GenBank/DDBJ databases">
        <authorList>
            <person name="Jaros S."/>
            <person name="Januszkiewicz K."/>
            <person name="Wedrychowicz H."/>
        </authorList>
    </citation>
    <scope>NUCLEOTIDE SEQUENCE [LARGE SCALE GENOMIC DNA]</scope>
    <source>
        <strain evidence="4 5">DSM 10068</strain>
    </source>
</reference>
<evidence type="ECO:0000256" key="2">
    <source>
        <dbReference type="SAM" id="SignalP"/>
    </source>
</evidence>
<evidence type="ECO:0000259" key="3">
    <source>
        <dbReference type="PROSITE" id="PS50198"/>
    </source>
</evidence>
<proteinExistence type="predicted"/>
<protein>
    <submittedName>
        <fullName evidence="4">PPIC-type PPIASE domain-containing protein</fullName>
    </submittedName>
</protein>
<dbReference type="Gene3D" id="3.10.50.40">
    <property type="match status" value="1"/>
</dbReference>
<dbReference type="RefSeq" id="WP_073076583.1">
    <property type="nucleotide sequence ID" value="NZ_FQXV01000002.1"/>
</dbReference>
<sequence>MKYKKITVLLTGAVLLVSVFSGCSQTAKSPFVSPDASPSSSGGAAAQTLNIAGAYKSLDPKTVMMTVNGKDVTWDELFYYINYDIYQLQSKGDQVTDWSAAYQDEQTYAEYILNDATRTILQNAAVEYGADQQKISLSEQDQSDIQADWDSQVQAAEGEEALLAELQSQYSSKDIYTHLQQISRLALDCFTSMYGDKGSKLSDQDVADYTAEDGYLMAKHILMVTTNTDETGNETPMTDEEKAAVKAKMEDILNQLNAYQGSDFDGFFDQLMKQYSQDPGVEQSPEGYLFQSGEMVSQFEDATKALEIGKYTTSLVESEFGYHIIYRIPINYDSTPSSYAPYGQYSLRYITALNMFNANVETWQNSMDVTYSDKYKALDFSKLFAAG</sequence>
<keyword evidence="5" id="KW-1185">Reference proteome</keyword>
<dbReference type="GO" id="GO:0003755">
    <property type="term" value="F:peptidyl-prolyl cis-trans isomerase activity"/>
    <property type="evidence" value="ECO:0007669"/>
    <property type="project" value="UniProtKB-KW"/>
</dbReference>
<feature type="domain" description="PpiC" evidence="3">
    <location>
        <begin position="213"/>
        <end position="329"/>
    </location>
</feature>
<dbReference type="InterPro" id="IPR000297">
    <property type="entry name" value="PPIase_PpiC"/>
</dbReference>
<dbReference type="PROSITE" id="PS50198">
    <property type="entry name" value="PPIC_PPIASE_2"/>
    <property type="match status" value="1"/>
</dbReference>
<dbReference type="STRING" id="1123282.SAMN02745823_01045"/>
<keyword evidence="1" id="KW-0697">Rotamase</keyword>
<evidence type="ECO:0000313" key="5">
    <source>
        <dbReference type="Proteomes" id="UP000183995"/>
    </source>
</evidence>
<dbReference type="Proteomes" id="UP000183995">
    <property type="component" value="Unassembled WGS sequence"/>
</dbReference>
<dbReference type="SUPFAM" id="SSF54534">
    <property type="entry name" value="FKBP-like"/>
    <property type="match status" value="1"/>
</dbReference>
<accession>A0A1M5VV85</accession>
<evidence type="ECO:0000313" key="4">
    <source>
        <dbReference type="EMBL" id="SHH79108.1"/>
    </source>
</evidence>